<name>A0A6N4SQA1_CYTH3</name>
<evidence type="ECO:0000313" key="1">
    <source>
        <dbReference type="EMBL" id="ABG58504.1"/>
    </source>
</evidence>
<gene>
    <name evidence="1" type="ordered locus">CHU_1231</name>
</gene>
<dbReference type="Proteomes" id="UP000001822">
    <property type="component" value="Chromosome"/>
</dbReference>
<proteinExistence type="predicted"/>
<accession>A0A6N4SQA1</accession>
<dbReference type="KEGG" id="chu:CHU_1231"/>
<dbReference type="EMBL" id="CP000383">
    <property type="protein sequence ID" value="ABG58504.1"/>
    <property type="molecule type" value="Genomic_DNA"/>
</dbReference>
<protein>
    <submittedName>
        <fullName evidence="1">Uncharacterized protein</fullName>
    </submittedName>
</protein>
<dbReference type="AlphaFoldDB" id="A0A6N4SQA1"/>
<organism evidence="1 2">
    <name type="scientific">Cytophaga hutchinsonii (strain ATCC 33406 / DSM 1761 / CIP 103989 / NBRC 15051 / NCIMB 9469 / D465)</name>
    <dbReference type="NCBI Taxonomy" id="269798"/>
    <lineage>
        <taxon>Bacteria</taxon>
        <taxon>Pseudomonadati</taxon>
        <taxon>Bacteroidota</taxon>
        <taxon>Cytophagia</taxon>
        <taxon>Cytophagales</taxon>
        <taxon>Cytophagaceae</taxon>
        <taxon>Cytophaga</taxon>
    </lineage>
</organism>
<dbReference type="RefSeq" id="WP_011584619.1">
    <property type="nucleotide sequence ID" value="NC_008255.1"/>
</dbReference>
<sequence>MKRKFTILAVALVIVAAQFITYHTSAESALSKRVIRDLIINNNYPSDTILLRPLISVSGDKSIKPYPLQLSSKENFPLLKKKLAPGIVLDAADRTSNSTAIKSGLSIVALEEHTFSVTVNTNYSYQSEFYYNEDNYVWILFSWFKL</sequence>
<keyword evidence="2" id="KW-1185">Reference proteome</keyword>
<evidence type="ECO:0000313" key="2">
    <source>
        <dbReference type="Proteomes" id="UP000001822"/>
    </source>
</evidence>
<reference evidence="1 2" key="1">
    <citation type="journal article" date="2007" name="Appl. Environ. Microbiol.">
        <title>Genome sequence of the cellulolytic gliding bacterium Cytophaga hutchinsonii.</title>
        <authorList>
            <person name="Xie G."/>
            <person name="Bruce D.C."/>
            <person name="Challacombe J.F."/>
            <person name="Chertkov O."/>
            <person name="Detter J.C."/>
            <person name="Gilna P."/>
            <person name="Han C.S."/>
            <person name="Lucas S."/>
            <person name="Misra M."/>
            <person name="Myers G.L."/>
            <person name="Richardson P."/>
            <person name="Tapia R."/>
            <person name="Thayer N."/>
            <person name="Thompson L.S."/>
            <person name="Brettin T.S."/>
            <person name="Henrissat B."/>
            <person name="Wilson D.B."/>
            <person name="McBride M.J."/>
        </authorList>
    </citation>
    <scope>NUCLEOTIDE SEQUENCE [LARGE SCALE GENOMIC DNA]</scope>
    <source>
        <strain evidence="2">ATCC 33406 / DSM 1761 / CIP 103989 / NBRC 15051 / NCIMB 9469 / D465</strain>
    </source>
</reference>